<dbReference type="InterPro" id="IPR001789">
    <property type="entry name" value="Sig_transdc_resp-reg_receiver"/>
</dbReference>
<evidence type="ECO:0000256" key="1">
    <source>
        <dbReference type="ARBA" id="ARBA00001946"/>
    </source>
</evidence>
<comment type="caution">
    <text evidence="8">The sequence shown here is derived from an EMBL/GenBank/DDBJ whole genome shotgun (WGS) entry which is preliminary data.</text>
</comment>
<dbReference type="SMART" id="SM00448">
    <property type="entry name" value="REC"/>
    <property type="match status" value="1"/>
</dbReference>
<keyword evidence="9" id="KW-1185">Reference proteome</keyword>
<protein>
    <submittedName>
        <fullName evidence="8">Response regulator</fullName>
    </submittedName>
</protein>
<evidence type="ECO:0000259" key="7">
    <source>
        <dbReference type="PROSITE" id="PS50110"/>
    </source>
</evidence>
<dbReference type="GO" id="GO:0097588">
    <property type="term" value="P:archaeal or bacterial-type flagellum-dependent cell motility"/>
    <property type="evidence" value="ECO:0007669"/>
    <property type="project" value="UniProtKB-KW"/>
</dbReference>
<evidence type="ECO:0000313" key="8">
    <source>
        <dbReference type="EMBL" id="MSN95792.1"/>
    </source>
</evidence>
<name>A0A6L5WHA6_9BACT</name>
<keyword evidence="3 6" id="KW-0597">Phosphoprotein</keyword>
<evidence type="ECO:0000256" key="5">
    <source>
        <dbReference type="ARBA" id="ARBA00023012"/>
    </source>
</evidence>
<keyword evidence="2" id="KW-0145">Chemotaxis</keyword>
<reference evidence="8 9" key="2">
    <citation type="submission" date="2020-03" db="EMBL/GenBank/DDBJ databases">
        <title>Campylobacter portucalensis sp. nov., a new species of Campylobacter isolated from the reproductive tract of bulls.</title>
        <authorList>
            <person name="Silva M.F."/>
            <person name="Pereira G."/>
            <person name="Carneiro C."/>
            <person name="Hemphill A."/>
            <person name="Mateus L."/>
            <person name="Lopes-Da-Costa L."/>
            <person name="Silva E."/>
        </authorList>
    </citation>
    <scope>NUCLEOTIDE SEQUENCE [LARGE SCALE GENOMIC DNA]</scope>
    <source>
        <strain evidence="8 9">FMV-PI01</strain>
    </source>
</reference>
<reference evidence="8 9" key="1">
    <citation type="submission" date="2019-09" db="EMBL/GenBank/DDBJ databases">
        <authorList>
            <person name="Silva M."/>
            <person name="Pereira G."/>
            <person name="Lopes-Da-Costa L."/>
            <person name="Silva E."/>
        </authorList>
    </citation>
    <scope>NUCLEOTIDE SEQUENCE [LARGE SCALE GENOMIC DNA]</scope>
    <source>
        <strain evidence="8 9">FMV-PI01</strain>
    </source>
</reference>
<dbReference type="PANTHER" id="PTHR44591:SF14">
    <property type="entry name" value="PROTEIN PILG"/>
    <property type="match status" value="1"/>
</dbReference>
<dbReference type="RefSeq" id="WP_154570065.1">
    <property type="nucleotide sequence ID" value="NZ_VWSJ01000002.1"/>
</dbReference>
<gene>
    <name evidence="8" type="ORF">F1B92_01035</name>
</gene>
<organism evidence="8 9">
    <name type="scientific">Campylobacter portucalensis</name>
    <dbReference type="NCBI Taxonomy" id="2608384"/>
    <lineage>
        <taxon>Bacteria</taxon>
        <taxon>Pseudomonadati</taxon>
        <taxon>Campylobacterota</taxon>
        <taxon>Epsilonproteobacteria</taxon>
        <taxon>Campylobacterales</taxon>
        <taxon>Campylobacteraceae</taxon>
        <taxon>Campylobacter</taxon>
    </lineage>
</organism>
<dbReference type="InterPro" id="IPR050595">
    <property type="entry name" value="Bact_response_regulator"/>
</dbReference>
<dbReference type="Proteomes" id="UP000476338">
    <property type="component" value="Unassembled WGS sequence"/>
</dbReference>
<dbReference type="InterPro" id="IPR011006">
    <property type="entry name" value="CheY-like_superfamily"/>
</dbReference>
<evidence type="ECO:0000256" key="4">
    <source>
        <dbReference type="ARBA" id="ARBA00022779"/>
    </source>
</evidence>
<dbReference type="EMBL" id="VWSJ01000002">
    <property type="protein sequence ID" value="MSN95792.1"/>
    <property type="molecule type" value="Genomic_DNA"/>
</dbReference>
<dbReference type="PANTHER" id="PTHR44591">
    <property type="entry name" value="STRESS RESPONSE REGULATOR PROTEIN 1"/>
    <property type="match status" value="1"/>
</dbReference>
<sequence>MNNINILVVDDDLVNLKLAEIMLKKHSNVGEIIKANNGLEALNVLTERNDINIVLLDIVMPVMNGLEFLDNIQVKEKISKIPVIVLTTDETVKREAFNKGANDFLTKPIVEKLLIEKINKFTALD</sequence>
<keyword evidence="5" id="KW-0902">Two-component regulatory system</keyword>
<dbReference type="Pfam" id="PF00072">
    <property type="entry name" value="Response_reg"/>
    <property type="match status" value="1"/>
</dbReference>
<keyword evidence="4" id="KW-0283">Flagellar rotation</keyword>
<dbReference type="GO" id="GO:0000160">
    <property type="term" value="P:phosphorelay signal transduction system"/>
    <property type="evidence" value="ECO:0007669"/>
    <property type="project" value="UniProtKB-KW"/>
</dbReference>
<comment type="cofactor">
    <cofactor evidence="1">
        <name>Mg(2+)</name>
        <dbReference type="ChEBI" id="CHEBI:18420"/>
    </cofactor>
</comment>
<dbReference type="PROSITE" id="PS50110">
    <property type="entry name" value="RESPONSE_REGULATORY"/>
    <property type="match status" value="1"/>
</dbReference>
<evidence type="ECO:0000256" key="2">
    <source>
        <dbReference type="ARBA" id="ARBA00022500"/>
    </source>
</evidence>
<dbReference type="AlphaFoldDB" id="A0A6L5WHA6"/>
<evidence type="ECO:0000313" key="9">
    <source>
        <dbReference type="Proteomes" id="UP000476338"/>
    </source>
</evidence>
<dbReference type="SUPFAM" id="SSF52172">
    <property type="entry name" value="CheY-like"/>
    <property type="match status" value="1"/>
</dbReference>
<feature type="modified residue" description="4-aspartylphosphate" evidence="6">
    <location>
        <position position="57"/>
    </location>
</feature>
<evidence type="ECO:0000256" key="3">
    <source>
        <dbReference type="ARBA" id="ARBA00022553"/>
    </source>
</evidence>
<proteinExistence type="predicted"/>
<accession>A0A6L5WHA6</accession>
<evidence type="ECO:0000256" key="6">
    <source>
        <dbReference type="PROSITE-ProRule" id="PRU00169"/>
    </source>
</evidence>
<dbReference type="Gene3D" id="3.40.50.2300">
    <property type="match status" value="1"/>
</dbReference>
<dbReference type="GO" id="GO:0006935">
    <property type="term" value="P:chemotaxis"/>
    <property type="evidence" value="ECO:0007669"/>
    <property type="project" value="UniProtKB-KW"/>
</dbReference>
<feature type="domain" description="Response regulatory" evidence="7">
    <location>
        <begin position="5"/>
        <end position="122"/>
    </location>
</feature>